<evidence type="ECO:0000256" key="2">
    <source>
        <dbReference type="PROSITE-ProRule" id="PRU00023"/>
    </source>
</evidence>
<dbReference type="Pfam" id="PF22939">
    <property type="entry name" value="WHD_GPIID"/>
    <property type="match status" value="1"/>
</dbReference>
<dbReference type="InterPro" id="IPR027417">
    <property type="entry name" value="P-loop_NTPase"/>
</dbReference>
<feature type="repeat" description="ANK" evidence="2">
    <location>
        <begin position="837"/>
        <end position="869"/>
    </location>
</feature>
<dbReference type="Gene3D" id="3.40.50.1580">
    <property type="entry name" value="Nucleoside phosphorylase domain"/>
    <property type="match status" value="1"/>
</dbReference>
<dbReference type="SMART" id="SM00248">
    <property type="entry name" value="ANK"/>
    <property type="match status" value="5"/>
</dbReference>
<dbReference type="SUPFAM" id="SSF52540">
    <property type="entry name" value="P-loop containing nucleoside triphosphate hydrolases"/>
    <property type="match status" value="1"/>
</dbReference>
<reference evidence="5" key="1">
    <citation type="journal article" date="2021" name="Nat. Commun.">
        <title>Genetic determinants of endophytism in the Arabidopsis root mycobiome.</title>
        <authorList>
            <person name="Mesny F."/>
            <person name="Miyauchi S."/>
            <person name="Thiergart T."/>
            <person name="Pickel B."/>
            <person name="Atanasova L."/>
            <person name="Karlsson M."/>
            <person name="Huettel B."/>
            <person name="Barry K.W."/>
            <person name="Haridas S."/>
            <person name="Chen C."/>
            <person name="Bauer D."/>
            <person name="Andreopoulos W."/>
            <person name="Pangilinan J."/>
            <person name="LaButti K."/>
            <person name="Riley R."/>
            <person name="Lipzen A."/>
            <person name="Clum A."/>
            <person name="Drula E."/>
            <person name="Henrissat B."/>
            <person name="Kohler A."/>
            <person name="Grigoriev I.V."/>
            <person name="Martin F.M."/>
            <person name="Hacquard S."/>
        </authorList>
    </citation>
    <scope>NUCLEOTIDE SEQUENCE</scope>
    <source>
        <strain evidence="5">FSSC 5 MPI-SDFR-AT-0091</strain>
    </source>
</reference>
<dbReference type="PANTHER" id="PTHR46082:SF11">
    <property type="entry name" value="AAA+ ATPASE DOMAIN-CONTAINING PROTEIN-RELATED"/>
    <property type="match status" value="1"/>
</dbReference>
<feature type="domain" description="Nephrocystin 3-like N-terminal" evidence="4">
    <location>
        <begin position="386"/>
        <end position="548"/>
    </location>
</feature>
<evidence type="ECO:0000259" key="4">
    <source>
        <dbReference type="Pfam" id="PF24883"/>
    </source>
</evidence>
<gene>
    <name evidence="5" type="ORF">B0J15DRAFT_451759</name>
</gene>
<proteinExistence type="predicted"/>
<dbReference type="InterPro" id="IPR053137">
    <property type="entry name" value="NLR-like"/>
</dbReference>
<evidence type="ECO:0000313" key="6">
    <source>
        <dbReference type="Proteomes" id="UP000736672"/>
    </source>
</evidence>
<dbReference type="Gene3D" id="1.25.40.20">
    <property type="entry name" value="Ankyrin repeat-containing domain"/>
    <property type="match status" value="2"/>
</dbReference>
<dbReference type="InterPro" id="IPR056884">
    <property type="entry name" value="NPHP3-like_N"/>
</dbReference>
<dbReference type="GO" id="GO:0003824">
    <property type="term" value="F:catalytic activity"/>
    <property type="evidence" value="ECO:0007669"/>
    <property type="project" value="InterPro"/>
</dbReference>
<feature type="repeat" description="ANK" evidence="2">
    <location>
        <begin position="937"/>
        <end position="969"/>
    </location>
</feature>
<dbReference type="PANTHER" id="PTHR46082">
    <property type="entry name" value="ATP/GTP-BINDING PROTEIN-RELATED"/>
    <property type="match status" value="1"/>
</dbReference>
<organism evidence="5 6">
    <name type="scientific">Fusarium solani</name>
    <name type="common">Filamentous fungus</name>
    <dbReference type="NCBI Taxonomy" id="169388"/>
    <lineage>
        <taxon>Eukaryota</taxon>
        <taxon>Fungi</taxon>
        <taxon>Dikarya</taxon>
        <taxon>Ascomycota</taxon>
        <taxon>Pezizomycotina</taxon>
        <taxon>Sordariomycetes</taxon>
        <taxon>Hypocreomycetidae</taxon>
        <taxon>Hypocreales</taxon>
        <taxon>Nectriaceae</taxon>
        <taxon>Fusarium</taxon>
        <taxon>Fusarium solani species complex</taxon>
    </lineage>
</organism>
<dbReference type="Pfam" id="PF24883">
    <property type="entry name" value="NPHP3_N"/>
    <property type="match status" value="1"/>
</dbReference>
<dbReference type="Pfam" id="PF12796">
    <property type="entry name" value="Ank_2"/>
    <property type="match status" value="1"/>
</dbReference>
<name>A0A9P9GQR0_FUSSL</name>
<dbReference type="InterPro" id="IPR035994">
    <property type="entry name" value="Nucleoside_phosphorylase_sf"/>
</dbReference>
<dbReference type="EMBL" id="JAGTJS010000018">
    <property type="protein sequence ID" value="KAH7243993.1"/>
    <property type="molecule type" value="Genomic_DNA"/>
</dbReference>
<dbReference type="SUPFAM" id="SSF53167">
    <property type="entry name" value="Purine and uridine phosphorylases"/>
    <property type="match status" value="1"/>
</dbReference>
<keyword evidence="2" id="KW-0040">ANK repeat</keyword>
<dbReference type="PROSITE" id="PS50088">
    <property type="entry name" value="ANK_REPEAT"/>
    <property type="match status" value="5"/>
</dbReference>
<dbReference type="InterPro" id="IPR054471">
    <property type="entry name" value="GPIID_WHD"/>
</dbReference>
<evidence type="ECO:0008006" key="7">
    <source>
        <dbReference type="Google" id="ProtNLM"/>
    </source>
</evidence>
<feature type="non-terminal residue" evidence="5">
    <location>
        <position position="1018"/>
    </location>
</feature>
<comment type="caution">
    <text evidence="5">The sequence shown here is derived from an EMBL/GenBank/DDBJ whole genome shotgun (WGS) entry which is preliminary data.</text>
</comment>
<feature type="repeat" description="ANK" evidence="2">
    <location>
        <begin position="970"/>
        <end position="1002"/>
    </location>
</feature>
<dbReference type="Gene3D" id="3.40.50.300">
    <property type="entry name" value="P-loop containing nucleotide triphosphate hydrolases"/>
    <property type="match status" value="1"/>
</dbReference>
<dbReference type="AlphaFoldDB" id="A0A9P9GQR0"/>
<evidence type="ECO:0000259" key="3">
    <source>
        <dbReference type="Pfam" id="PF22939"/>
    </source>
</evidence>
<dbReference type="SUPFAM" id="SSF48403">
    <property type="entry name" value="Ankyrin repeat"/>
    <property type="match status" value="1"/>
</dbReference>
<keyword evidence="6" id="KW-1185">Reference proteome</keyword>
<dbReference type="InterPro" id="IPR036770">
    <property type="entry name" value="Ankyrin_rpt-contain_sf"/>
</dbReference>
<sequence length="1018" mass="113810">MADSDTDKELSSFPPKKYTVGWICALWSELQAARAILDEEHAKLQNQPKHDGNNYVLGHIGPHNIVMAVLPRYGTNRAAVVASKMQSTFPGLRFVLMVGIGGGVHSEENDIRLGDIVVSFPDDLGGGVIQYDLGREETNEFRRVGLLNEPPSVLTTAVVNLRSEFGLGRKISKLVQKTISKTAGSSKTWTYPGTDQDMLFKSSCVHVEGNRNCNECVEKAEPKDKVQFDDREDTYPRIFYGNIGSGNSVMKSAVKRDLIAKKENVICFEMEAAGLMNDFPCLVIRGISDYADSHKNWKWQSYAAVVAAAYARKLLLVVAPQAVEDLACIKTSNDILVLEIVSRTEANVEMMKSQLDTKEDVEILDWFTPIDYGLQQSDFIHRRHAGTGQWFLDSAEFQAWLKTDKQTLFCPGIPGAGKTIITAIVIDYLYWRFRDDQNTGIAYIYCNFRRQDEQKAEDLLASLLKQLARSRPASVKDLYDRCQETRTRPKFDEICQTLRSVAATYSRVFIVVDALDEYQISDDSRTRFLKEIFELQIHAVANIFATSRPSREISNSFSKGLSRTIRPTDGDILTYLNNKMSLRQSDIIDDEMRGMIRRGVLEAADGMFLLVQLHTDTLLSKLTKGDLKLALQALGKGMAGLDDTYDQAMKRIKDQGQERQNLAKQILTWIVHSKRPLATLELQHALAVRKNTTALDTDFLPNTKLILSVCAGLVTVDEESSIIRLVHYTTQEYFVRTRKKWFREAEYDITTTCVTYLSFDSFKSGSCLTDAELEQRLRSSPLYNYAARSWGHHAHEALSGLVISFLESTAKVEASSQAMLAIKQYSSHSNYSQRVPRNMTGLHLAAYFGLDEVGSALLNRGQSPDQRDSYRRTPLSYSAERGHEAVVKLLLVKEGVGVDTKDENGRTPLSWAVKNRHKAIVELLLSKGADVDAKDKDGRTPLSWAADNGYEAIVKVLLSKGAVVDTKDKDGRTPLLWAVKNGHEAVVELLLANGADVGAKDRLGWRPLSRAAANGHEA</sequence>
<accession>A0A9P9GQR0</accession>
<dbReference type="GO" id="GO:0009116">
    <property type="term" value="P:nucleoside metabolic process"/>
    <property type="evidence" value="ECO:0007669"/>
    <property type="project" value="InterPro"/>
</dbReference>
<dbReference type="InterPro" id="IPR002110">
    <property type="entry name" value="Ankyrin_rpt"/>
</dbReference>
<dbReference type="OrthoDB" id="448455at2759"/>
<dbReference type="Proteomes" id="UP000736672">
    <property type="component" value="Unassembled WGS sequence"/>
</dbReference>
<feature type="repeat" description="ANK" evidence="2">
    <location>
        <begin position="870"/>
        <end position="903"/>
    </location>
</feature>
<feature type="domain" description="GPI inositol-deacylase winged helix" evidence="3">
    <location>
        <begin position="655"/>
        <end position="737"/>
    </location>
</feature>
<feature type="repeat" description="ANK" evidence="2">
    <location>
        <begin position="904"/>
        <end position="936"/>
    </location>
</feature>
<protein>
    <recommendedName>
        <fullName evidence="7">Nucleoside phosphorylase domain-containing protein</fullName>
    </recommendedName>
</protein>
<dbReference type="PROSITE" id="PS50297">
    <property type="entry name" value="ANK_REP_REGION"/>
    <property type="match status" value="3"/>
</dbReference>
<evidence type="ECO:0000256" key="1">
    <source>
        <dbReference type="ARBA" id="ARBA00022737"/>
    </source>
</evidence>
<dbReference type="PRINTS" id="PR01415">
    <property type="entry name" value="ANKYRIN"/>
</dbReference>
<evidence type="ECO:0000313" key="5">
    <source>
        <dbReference type="EMBL" id="KAH7243993.1"/>
    </source>
</evidence>
<keyword evidence="1" id="KW-0677">Repeat</keyword>
<dbReference type="Pfam" id="PF13637">
    <property type="entry name" value="Ank_4"/>
    <property type="match status" value="1"/>
</dbReference>